<proteinExistence type="predicted"/>
<dbReference type="EMBL" id="CP017554">
    <property type="protein sequence ID" value="AOW00983.1"/>
    <property type="molecule type" value="Genomic_DNA"/>
</dbReference>
<accession>A0A1D8N5S8</accession>
<name>A0A1D8N5S8_YARLL</name>
<evidence type="ECO:0000313" key="1">
    <source>
        <dbReference type="EMBL" id="AOW00983.1"/>
    </source>
</evidence>
<evidence type="ECO:0000313" key="2">
    <source>
        <dbReference type="Proteomes" id="UP000182444"/>
    </source>
</evidence>
<gene>
    <name evidence="1" type="ORF">YALI1_B00121g</name>
</gene>
<dbReference type="AlphaFoldDB" id="A0A1D8N5S8"/>
<sequence>MRTLYGWGGGDEVIFNLLPALNHCQYIQVAPGCVHVTVLFYFVMHQHLVRVHVMRLMGAALTSSYDWYSLWGKEAAENCKYSKRNIQQRSILLGNVLHRNIQHGNIQQLYVPYARAHSHQFYCLTCSVTDSVLPSAKVGCIKTQNAQHHEAEGSYWHARCWHLVGFLLPKTEWILFCYIIRPQDNMLKPQSSSVCNILPRQKLQRGFNGR</sequence>
<dbReference type="Proteomes" id="UP000182444">
    <property type="component" value="Chromosome 1B"/>
</dbReference>
<reference evidence="1 2" key="1">
    <citation type="journal article" date="2016" name="PLoS ONE">
        <title>Sequence Assembly of Yarrowia lipolytica Strain W29/CLIB89 Shows Transposable Element Diversity.</title>
        <authorList>
            <person name="Magnan C."/>
            <person name="Yu J."/>
            <person name="Chang I."/>
            <person name="Jahn E."/>
            <person name="Kanomata Y."/>
            <person name="Wu J."/>
            <person name="Zeller M."/>
            <person name="Oakes M."/>
            <person name="Baldi P."/>
            <person name="Sandmeyer S."/>
        </authorList>
    </citation>
    <scope>NUCLEOTIDE SEQUENCE [LARGE SCALE GENOMIC DNA]</scope>
    <source>
        <strain evidence="2">CLIB89(W29)</strain>
    </source>
</reference>
<protein>
    <submittedName>
        <fullName evidence="1">Uncharacterized protein</fullName>
    </submittedName>
</protein>
<organism evidence="1 2">
    <name type="scientific">Yarrowia lipolytica</name>
    <name type="common">Candida lipolytica</name>
    <dbReference type="NCBI Taxonomy" id="4952"/>
    <lineage>
        <taxon>Eukaryota</taxon>
        <taxon>Fungi</taxon>
        <taxon>Dikarya</taxon>
        <taxon>Ascomycota</taxon>
        <taxon>Saccharomycotina</taxon>
        <taxon>Dipodascomycetes</taxon>
        <taxon>Dipodascales</taxon>
        <taxon>Dipodascales incertae sedis</taxon>
        <taxon>Yarrowia</taxon>
    </lineage>
</organism>
<dbReference type="VEuPathDB" id="FungiDB:YALI1_B00121g"/>
<dbReference type="RefSeq" id="XP_068137993.1">
    <property type="nucleotide sequence ID" value="XM_068281892.1"/>
</dbReference>
<dbReference type="GeneID" id="94582555"/>